<reference evidence="7 8" key="1">
    <citation type="journal article" date="2004" name="Nature">
        <title>Genome sequence of the ultrasmall unicellular red alga Cyanidioschyzon merolae 10D.</title>
        <authorList>
            <person name="Matsuzaki M."/>
            <person name="Misumi O."/>
            <person name="Shin-i T."/>
            <person name="Maruyama S."/>
            <person name="Takahara M."/>
            <person name="Miyagishima S."/>
            <person name="Mori T."/>
            <person name="Nishida K."/>
            <person name="Yagisawa F."/>
            <person name="Nishida K."/>
            <person name="Yoshida Y."/>
            <person name="Nishimura Y."/>
            <person name="Nakao S."/>
            <person name="Kobayashi T."/>
            <person name="Momoyama Y."/>
            <person name="Higashiyama T."/>
            <person name="Minoda A."/>
            <person name="Sano M."/>
            <person name="Nomoto H."/>
            <person name="Oishi K."/>
            <person name="Hayashi H."/>
            <person name="Ohta F."/>
            <person name="Nishizaka S."/>
            <person name="Haga S."/>
            <person name="Miura S."/>
            <person name="Morishita T."/>
            <person name="Kabeya Y."/>
            <person name="Terasawa K."/>
            <person name="Suzuki Y."/>
            <person name="Ishii Y."/>
            <person name="Asakawa S."/>
            <person name="Takano H."/>
            <person name="Ohta N."/>
            <person name="Kuroiwa H."/>
            <person name="Tanaka K."/>
            <person name="Shimizu N."/>
            <person name="Sugano S."/>
            <person name="Sato N."/>
            <person name="Nozaki H."/>
            <person name="Ogasawara N."/>
            <person name="Kohara Y."/>
            <person name="Kuroiwa T."/>
        </authorList>
    </citation>
    <scope>NUCLEOTIDE SEQUENCE [LARGE SCALE GENOMIC DNA]</scope>
    <source>
        <strain evidence="7 8">10D</strain>
    </source>
</reference>
<keyword evidence="8" id="KW-1185">Reference proteome</keyword>
<sequence length="1242" mass="138561">MTPETIASPPSAARRDEIFVRQRHLYTHTHTERYFGNLLCHDWYRLSGKHPSFRVLVPGIPPPPRLSLWDTRSVSRSNVRPECHLERRCGRSTQSERLCDTPAGTGSSWNRRMDVRCPLACRQVRWWSCRRWGCHQASASGQSIRSSEGTRKIRSLQRVRTGSALLDWVYVAMNLVRSQLALQRLQDGIESVRWRYTVLDALRVEPRFVSALVARERSSGERPATTSSSRDCLVAERLDGIDVGAAVTEAELWTRAAERAPKLVVRLVEFIKVGARSCVFVYETYTPVDRDATPTDAQVVRVAAQAFCLVRLCETLGTSVNGRLDRSELSFQGKARGFGPGVLLRREAPAGVLESESAASESIAQQDEKQVVFQLGCLMGDLLAEDTQYYSRRLLRLQASCVREAPEARPTLNIVERKLRRQIQRLVRARSDSGSTEARDEPPSTPEISDVTAPVPSHEDLEEMLHQWESGMSGSQTPGRASKSSRDSESTVPASCAAYPAGPSVDSNPLGGHVEAPWAMESCSDPTPNADRVEQLIQLALGRSEQSFGFPHCIRALLLEAFARPDRAVIDTVLKALRRRVLQDALSVFSRLQALYIIHFLLLRGPRSVYDSAITYTDFISLLRSAGQRSTKTALKQVSPRPKGAGFWVQGCTGGSRDATGIVHRYRERDPYGWVVGSAVHAKGDQQAERSANRRQEMLLEQANELSRHYGALILSKLDAVRTWRDQRGANNDDARHQSRRLGMASSLLQISKSAGKLAEELLTNPAPLPFREPVIDELLLDVLCGFATVTSILAPRLSGVERVRLDHEFVVIFRGLARLFGLAIPYYIERSHEAFLRIGRSLWGLSQNCSLDERTIFIQAARRLPAELAIGCGLRAPDTYSALPALALYAFRACSSSKSGNVRSMQVDATLASAVATTADITADDYRAAHCRARSKSICTVPSFETRLGNLPLNPEATPARLGRNLDIDWLNIELIEELGRGSFGTVHKARYLNRLVAVKIFEMGRKYAQGDQYRNFYAEVRTLCSLDHENILPFIGAGRAPDPPRLFIVTEFMPRGTLFDLLHRRREALSPLRKKCIALDICRGMAYLHEHGLLHRDLKSSNLLIDGSYRVKIGDFGLSKSIRYLALDQPMTGNCGTPQYMAPEVLASAPYGTAADVFSFGILLWELLAEQLPYQGLEPMQVITAVLQRDERPPLNPRWDVELVRLLCECWDRDPAKRPPFRALVARLPPVPFPVPALAD</sequence>
<name>M1V5Z6_CYAM1</name>
<dbReference type="EMBL" id="AP006497">
    <property type="protein sequence ID" value="BAM81535.1"/>
    <property type="molecule type" value="Genomic_DNA"/>
</dbReference>
<dbReference type="GeneID" id="16995649"/>
<evidence type="ECO:0000313" key="7">
    <source>
        <dbReference type="EMBL" id="BAM81535.1"/>
    </source>
</evidence>
<dbReference type="KEGG" id="cme:CYME_CMO173C"/>
<feature type="compositionally biased region" description="Polar residues" evidence="5">
    <location>
        <begin position="470"/>
        <end position="479"/>
    </location>
</feature>
<evidence type="ECO:0000256" key="3">
    <source>
        <dbReference type="ARBA" id="ARBA00022840"/>
    </source>
</evidence>
<evidence type="ECO:0000256" key="2">
    <source>
        <dbReference type="ARBA" id="ARBA00022741"/>
    </source>
</evidence>
<feature type="domain" description="Protein kinase" evidence="6">
    <location>
        <begin position="974"/>
        <end position="1236"/>
    </location>
</feature>
<dbReference type="GO" id="GO:0005524">
    <property type="term" value="F:ATP binding"/>
    <property type="evidence" value="ECO:0007669"/>
    <property type="project" value="UniProtKB-UniRule"/>
</dbReference>
<accession>M1V5Z6</accession>
<dbReference type="STRING" id="280699.M1V5Z6"/>
<organism evidence="7 8">
    <name type="scientific">Cyanidioschyzon merolae (strain NIES-3377 / 10D)</name>
    <name type="common">Unicellular red alga</name>
    <dbReference type="NCBI Taxonomy" id="280699"/>
    <lineage>
        <taxon>Eukaryota</taxon>
        <taxon>Rhodophyta</taxon>
        <taxon>Bangiophyceae</taxon>
        <taxon>Cyanidiales</taxon>
        <taxon>Cyanidiaceae</taxon>
        <taxon>Cyanidioschyzon</taxon>
    </lineage>
</organism>
<keyword evidence="7" id="KW-0418">Kinase</keyword>
<evidence type="ECO:0000256" key="4">
    <source>
        <dbReference type="PROSITE-ProRule" id="PRU10141"/>
    </source>
</evidence>
<dbReference type="SMART" id="SM00220">
    <property type="entry name" value="S_TKc"/>
    <property type="match status" value="1"/>
</dbReference>
<reference evidence="7 8" key="2">
    <citation type="journal article" date="2007" name="BMC Biol.">
        <title>A 100%-complete sequence reveals unusually simple genomic features in the hot-spring red alga Cyanidioschyzon merolae.</title>
        <authorList>
            <person name="Nozaki H."/>
            <person name="Takano H."/>
            <person name="Misumi O."/>
            <person name="Terasawa K."/>
            <person name="Matsuzaki M."/>
            <person name="Maruyama S."/>
            <person name="Nishida K."/>
            <person name="Yagisawa F."/>
            <person name="Yoshida Y."/>
            <person name="Fujiwara T."/>
            <person name="Takio S."/>
            <person name="Tamura K."/>
            <person name="Chung S.J."/>
            <person name="Nakamura S."/>
            <person name="Kuroiwa H."/>
            <person name="Tanaka K."/>
            <person name="Sato N."/>
            <person name="Kuroiwa T."/>
        </authorList>
    </citation>
    <scope>NUCLEOTIDE SEQUENCE [LARGE SCALE GENOMIC DNA]</scope>
    <source>
        <strain evidence="7 8">10D</strain>
    </source>
</reference>
<keyword evidence="2 4" id="KW-0547">Nucleotide-binding</keyword>
<dbReference type="HOGENOM" id="CLU_266617_0_0_1"/>
<dbReference type="InterPro" id="IPR017441">
    <property type="entry name" value="Protein_kinase_ATP_BS"/>
</dbReference>
<dbReference type="PROSITE" id="PS00107">
    <property type="entry name" value="PROTEIN_KINASE_ATP"/>
    <property type="match status" value="1"/>
</dbReference>
<dbReference type="AlphaFoldDB" id="M1V5Z6"/>
<dbReference type="OrthoDB" id="1909at2759"/>
<dbReference type="eggNOG" id="KOG0192">
    <property type="taxonomic scope" value="Eukaryota"/>
</dbReference>
<evidence type="ECO:0000256" key="1">
    <source>
        <dbReference type="ARBA" id="ARBA00022527"/>
    </source>
</evidence>
<gene>
    <name evidence="7" type="ORF">CYME_CMO173C</name>
</gene>
<dbReference type="InterPro" id="IPR051681">
    <property type="entry name" value="Ser/Thr_Kinases-Pseudokinases"/>
</dbReference>
<dbReference type="Gramene" id="CMO173CT">
    <property type="protein sequence ID" value="CMO173CT"/>
    <property type="gene ID" value="CMO173C"/>
</dbReference>
<feature type="region of interest" description="Disordered" evidence="5">
    <location>
        <begin position="427"/>
        <end position="454"/>
    </location>
</feature>
<dbReference type="RefSeq" id="XP_005537571.1">
    <property type="nucleotide sequence ID" value="XM_005537514.1"/>
</dbReference>
<feature type="binding site" evidence="4">
    <location>
        <position position="1001"/>
    </location>
    <ligand>
        <name>ATP</name>
        <dbReference type="ChEBI" id="CHEBI:30616"/>
    </ligand>
</feature>
<dbReference type="Proteomes" id="UP000007014">
    <property type="component" value="Chromosome 15"/>
</dbReference>
<dbReference type="InterPro" id="IPR011009">
    <property type="entry name" value="Kinase-like_dom_sf"/>
</dbReference>
<dbReference type="CDD" id="cd13999">
    <property type="entry name" value="STKc_MAP3K-like"/>
    <property type="match status" value="1"/>
</dbReference>
<keyword evidence="1" id="KW-0723">Serine/threonine-protein kinase</keyword>
<dbReference type="PANTHER" id="PTHR44329:SF298">
    <property type="entry name" value="MIXED LINEAGE KINASE DOMAIN-LIKE PROTEIN"/>
    <property type="match status" value="1"/>
</dbReference>
<dbReference type="GO" id="GO:0004674">
    <property type="term" value="F:protein serine/threonine kinase activity"/>
    <property type="evidence" value="ECO:0007669"/>
    <property type="project" value="UniProtKB-KW"/>
</dbReference>
<feature type="region of interest" description="Disordered" evidence="5">
    <location>
        <begin position="470"/>
        <end position="510"/>
    </location>
</feature>
<proteinExistence type="predicted"/>
<dbReference type="InterPro" id="IPR000719">
    <property type="entry name" value="Prot_kinase_dom"/>
</dbReference>
<keyword evidence="7" id="KW-0808">Transferase</keyword>
<dbReference type="Gene3D" id="3.30.200.20">
    <property type="entry name" value="Phosphorylase Kinase, domain 1"/>
    <property type="match status" value="1"/>
</dbReference>
<keyword evidence="3 4" id="KW-0067">ATP-binding</keyword>
<dbReference type="PANTHER" id="PTHR44329">
    <property type="entry name" value="SERINE/THREONINE-PROTEIN KINASE TNNI3K-RELATED"/>
    <property type="match status" value="1"/>
</dbReference>
<dbReference type="SUPFAM" id="SSF56112">
    <property type="entry name" value="Protein kinase-like (PK-like)"/>
    <property type="match status" value="1"/>
</dbReference>
<dbReference type="Gene3D" id="1.10.510.10">
    <property type="entry name" value="Transferase(Phosphotransferase) domain 1"/>
    <property type="match status" value="1"/>
</dbReference>
<dbReference type="PRINTS" id="PR00109">
    <property type="entry name" value="TYRKINASE"/>
</dbReference>
<dbReference type="PROSITE" id="PS50011">
    <property type="entry name" value="PROTEIN_KINASE_DOM"/>
    <property type="match status" value="1"/>
</dbReference>
<dbReference type="InterPro" id="IPR001245">
    <property type="entry name" value="Ser-Thr/Tyr_kinase_cat_dom"/>
</dbReference>
<evidence type="ECO:0000313" key="8">
    <source>
        <dbReference type="Proteomes" id="UP000007014"/>
    </source>
</evidence>
<dbReference type="PROSITE" id="PS00108">
    <property type="entry name" value="PROTEIN_KINASE_ST"/>
    <property type="match status" value="1"/>
</dbReference>
<dbReference type="Pfam" id="PF07714">
    <property type="entry name" value="PK_Tyr_Ser-Thr"/>
    <property type="match status" value="1"/>
</dbReference>
<protein>
    <submittedName>
        <fullName evidence="7">Similar to Raf-related MAP kinase kinase kinase</fullName>
    </submittedName>
</protein>
<dbReference type="InterPro" id="IPR008271">
    <property type="entry name" value="Ser/Thr_kinase_AS"/>
</dbReference>
<evidence type="ECO:0000256" key="5">
    <source>
        <dbReference type="SAM" id="MobiDB-lite"/>
    </source>
</evidence>
<evidence type="ECO:0000259" key="6">
    <source>
        <dbReference type="PROSITE" id="PS50011"/>
    </source>
</evidence>